<sequence>LLFDLNVTEWQIKDKKYFEVKAIPKEPFKKTYIRSHFDEKELFGPIGVDNRSHALTLAYHRDLVKAILMERLDFYKTAKEVKDGAFLREDIYYELNLRQCAFDWLKDKLNITTKDQLKILATIVYDINPYHLRLNKLKNDPSIQRLLNFKKALIDYMKKKGLSRDYNKEELLAPTQVDPRSHTIILAFHKNFIGSILLQKLKHNHSTKGKKVKTKPKTKTKKLIPSLKDHLSQINAKLSQNKVKYAGIFLSILGTFLLALLSFTSSSTIFFPQDIKFLFFLIQVGLSFFFLYSLMDGGYRATP</sequence>
<dbReference type="AlphaFoldDB" id="X1AGB7"/>
<feature type="non-terminal residue" evidence="2">
    <location>
        <position position="1"/>
    </location>
</feature>
<feature type="transmembrane region" description="Helical" evidence="1">
    <location>
        <begin position="245"/>
        <end position="263"/>
    </location>
</feature>
<keyword evidence="1" id="KW-1133">Transmembrane helix</keyword>
<proteinExistence type="predicted"/>
<evidence type="ECO:0000256" key="1">
    <source>
        <dbReference type="SAM" id="Phobius"/>
    </source>
</evidence>
<name>X1AGB7_9ZZZZ</name>
<evidence type="ECO:0000313" key="2">
    <source>
        <dbReference type="EMBL" id="GAG81615.1"/>
    </source>
</evidence>
<keyword evidence="1" id="KW-0472">Membrane</keyword>
<comment type="caution">
    <text evidence="2">The sequence shown here is derived from an EMBL/GenBank/DDBJ whole genome shotgun (WGS) entry which is preliminary data.</text>
</comment>
<protein>
    <submittedName>
        <fullName evidence="2">Uncharacterized protein</fullName>
    </submittedName>
</protein>
<gene>
    <name evidence="2" type="ORF">S01H4_31600</name>
</gene>
<feature type="transmembrane region" description="Helical" evidence="1">
    <location>
        <begin position="275"/>
        <end position="295"/>
    </location>
</feature>
<accession>X1AGB7</accession>
<feature type="non-terminal residue" evidence="2">
    <location>
        <position position="303"/>
    </location>
</feature>
<reference evidence="2" key="1">
    <citation type="journal article" date="2014" name="Front. Microbiol.">
        <title>High frequency of phylogenetically diverse reductive dehalogenase-homologous genes in deep subseafloor sedimentary metagenomes.</title>
        <authorList>
            <person name="Kawai M."/>
            <person name="Futagami T."/>
            <person name="Toyoda A."/>
            <person name="Takaki Y."/>
            <person name="Nishi S."/>
            <person name="Hori S."/>
            <person name="Arai W."/>
            <person name="Tsubouchi T."/>
            <person name="Morono Y."/>
            <person name="Uchiyama I."/>
            <person name="Ito T."/>
            <person name="Fujiyama A."/>
            <person name="Inagaki F."/>
            <person name="Takami H."/>
        </authorList>
    </citation>
    <scope>NUCLEOTIDE SEQUENCE</scope>
    <source>
        <strain evidence="2">Expedition CK06-06</strain>
    </source>
</reference>
<organism evidence="2">
    <name type="scientific">marine sediment metagenome</name>
    <dbReference type="NCBI Taxonomy" id="412755"/>
    <lineage>
        <taxon>unclassified sequences</taxon>
        <taxon>metagenomes</taxon>
        <taxon>ecological metagenomes</taxon>
    </lineage>
</organism>
<dbReference type="EMBL" id="BART01016430">
    <property type="protein sequence ID" value="GAG81615.1"/>
    <property type="molecule type" value="Genomic_DNA"/>
</dbReference>
<keyword evidence="1" id="KW-0812">Transmembrane</keyword>